<gene>
    <name evidence="12" type="ORF">CLP_3227</name>
</gene>
<dbReference type="HOGENOM" id="CLU_000445_30_1_9"/>
<keyword evidence="2 8" id="KW-0597">Phosphoprotein</keyword>
<comment type="function">
    <text evidence="7">May play the central regulatory role in sporulation. It may be an element of the effector pathway responsible for the activation of sporulation genes in response to nutritional stress. Spo0A may act in concert with spo0H (a sigma factor) to control the expression of some genes that are critical to the sporulation process.</text>
</comment>
<evidence type="ECO:0000256" key="1">
    <source>
        <dbReference type="ARBA" id="ARBA00018672"/>
    </source>
</evidence>
<organism evidence="12 13">
    <name type="scientific">Clostridium butyricum E4 str. BoNT E BL5262</name>
    <dbReference type="NCBI Taxonomy" id="632245"/>
    <lineage>
        <taxon>Bacteria</taxon>
        <taxon>Bacillati</taxon>
        <taxon>Bacillota</taxon>
        <taxon>Clostridia</taxon>
        <taxon>Eubacteriales</taxon>
        <taxon>Clostridiaceae</taxon>
        <taxon>Clostridium</taxon>
    </lineage>
</organism>
<dbReference type="Proteomes" id="UP000003081">
    <property type="component" value="Unassembled WGS sequence"/>
</dbReference>
<evidence type="ECO:0000256" key="7">
    <source>
        <dbReference type="ARBA" id="ARBA00024867"/>
    </source>
</evidence>
<evidence type="ECO:0000256" key="6">
    <source>
        <dbReference type="ARBA" id="ARBA00023163"/>
    </source>
</evidence>
<evidence type="ECO:0000256" key="9">
    <source>
        <dbReference type="PROSITE-ProRule" id="PRU01091"/>
    </source>
</evidence>
<dbReference type="AlphaFoldDB" id="C4ID00"/>
<evidence type="ECO:0000256" key="3">
    <source>
        <dbReference type="ARBA" id="ARBA00023012"/>
    </source>
</evidence>
<dbReference type="PROSITE" id="PS50110">
    <property type="entry name" value="RESPONSE_REGULATORY"/>
    <property type="match status" value="1"/>
</dbReference>
<keyword evidence="6" id="KW-0804">Transcription</keyword>
<proteinExistence type="predicted"/>
<comment type="caution">
    <text evidence="12">The sequence shown here is derived from an EMBL/GenBank/DDBJ whole genome shotgun (WGS) entry which is preliminary data.</text>
</comment>
<dbReference type="InterPro" id="IPR011006">
    <property type="entry name" value="CheY-like_superfamily"/>
</dbReference>
<dbReference type="SUPFAM" id="SSF52172">
    <property type="entry name" value="CheY-like"/>
    <property type="match status" value="1"/>
</dbReference>
<dbReference type="GO" id="GO:0032993">
    <property type="term" value="C:protein-DNA complex"/>
    <property type="evidence" value="ECO:0007669"/>
    <property type="project" value="TreeGrafter"/>
</dbReference>
<evidence type="ECO:0000313" key="12">
    <source>
        <dbReference type="EMBL" id="EEP55779.1"/>
    </source>
</evidence>
<dbReference type="PROSITE" id="PS51755">
    <property type="entry name" value="OMPR_PHOB"/>
    <property type="match status" value="1"/>
</dbReference>
<evidence type="ECO:0000259" key="10">
    <source>
        <dbReference type="PROSITE" id="PS50110"/>
    </source>
</evidence>
<dbReference type="PANTHER" id="PTHR48111:SF22">
    <property type="entry name" value="REGULATOR OF RPOS"/>
    <property type="match status" value="1"/>
</dbReference>
<keyword evidence="13" id="KW-1185">Reference proteome</keyword>
<evidence type="ECO:0000256" key="8">
    <source>
        <dbReference type="PROSITE-ProRule" id="PRU00169"/>
    </source>
</evidence>
<dbReference type="Pfam" id="PF00486">
    <property type="entry name" value="Trans_reg_C"/>
    <property type="match status" value="1"/>
</dbReference>
<sequence>MKLLVVEDEKTLANIIKKGLGKYGYAVDVASDGEEALWYYDINEYDVIILDLNLPKIDGIEVLKQIRQKDSEIKILILSARTQIEDRVLGLDEGANDYLVKPFDFLELEARIRSLIRRKFIQENSMLSCGSIFIDTSKNLVYINGDLLSVTKKEYAILNYLLYNKNTVVSSEKLIEHIWDSEVDLFSNTLKYHMHSLRKKIAEYSEKEIIKTVRGCGYIVEEQDND</sequence>
<keyword evidence="4" id="KW-0805">Transcription regulation</keyword>
<feature type="DNA-binding region" description="OmpR/PhoB-type" evidence="9">
    <location>
        <begin position="124"/>
        <end position="222"/>
    </location>
</feature>
<dbReference type="SMART" id="SM00862">
    <property type="entry name" value="Trans_reg_C"/>
    <property type="match status" value="1"/>
</dbReference>
<dbReference type="GO" id="GO:0000976">
    <property type="term" value="F:transcription cis-regulatory region binding"/>
    <property type="evidence" value="ECO:0007669"/>
    <property type="project" value="TreeGrafter"/>
</dbReference>
<dbReference type="eggNOG" id="COG0745">
    <property type="taxonomic scope" value="Bacteria"/>
</dbReference>
<dbReference type="InterPro" id="IPR036388">
    <property type="entry name" value="WH-like_DNA-bd_sf"/>
</dbReference>
<dbReference type="InterPro" id="IPR039420">
    <property type="entry name" value="WalR-like"/>
</dbReference>
<dbReference type="Gene3D" id="1.10.10.10">
    <property type="entry name" value="Winged helix-like DNA-binding domain superfamily/Winged helix DNA-binding domain"/>
    <property type="match status" value="1"/>
</dbReference>
<name>C4ID00_CLOBU</name>
<evidence type="ECO:0000259" key="11">
    <source>
        <dbReference type="PROSITE" id="PS51755"/>
    </source>
</evidence>
<feature type="modified residue" description="4-aspartylphosphate" evidence="8">
    <location>
        <position position="51"/>
    </location>
</feature>
<dbReference type="Gene3D" id="3.40.50.2300">
    <property type="match status" value="1"/>
</dbReference>
<keyword evidence="5 9" id="KW-0238">DNA-binding</keyword>
<dbReference type="CDD" id="cd00383">
    <property type="entry name" value="trans_reg_C"/>
    <property type="match status" value="1"/>
</dbReference>
<evidence type="ECO:0000313" key="13">
    <source>
        <dbReference type="Proteomes" id="UP000003081"/>
    </source>
</evidence>
<dbReference type="FunFam" id="3.40.50.2300:FF:000002">
    <property type="entry name" value="DNA-binding response regulator PhoP"/>
    <property type="match status" value="1"/>
</dbReference>
<reference evidence="12 13" key="1">
    <citation type="submission" date="2009-08" db="EMBL/GenBank/DDBJ databases">
        <authorList>
            <person name="Shrivastava S."/>
            <person name="Brinkac L.B."/>
            <person name="Brown J.L."/>
            <person name="Bruce D.B."/>
            <person name="Detter C."/>
            <person name="Green L.D."/>
            <person name="Munk C.A."/>
            <person name="Rogers Y.C."/>
            <person name="Tapia R."/>
            <person name="Sims D.R."/>
            <person name="Smith L.A."/>
            <person name="Smith T.J."/>
            <person name="Sutton G."/>
            <person name="Brettin T."/>
        </authorList>
    </citation>
    <scope>NUCLEOTIDE SEQUENCE [LARGE SCALE GENOMIC DNA]</scope>
    <source>
        <strain evidence="13">E4 str. BoNT E BL5262</strain>
    </source>
</reference>
<accession>C4ID00</accession>
<feature type="domain" description="OmpR/PhoB-type" evidence="11">
    <location>
        <begin position="124"/>
        <end position="222"/>
    </location>
</feature>
<dbReference type="GO" id="GO:0005829">
    <property type="term" value="C:cytosol"/>
    <property type="evidence" value="ECO:0007669"/>
    <property type="project" value="TreeGrafter"/>
</dbReference>
<dbReference type="InterPro" id="IPR001789">
    <property type="entry name" value="Sig_transdc_resp-reg_receiver"/>
</dbReference>
<dbReference type="GO" id="GO:0000156">
    <property type="term" value="F:phosphorelay response regulator activity"/>
    <property type="evidence" value="ECO:0007669"/>
    <property type="project" value="TreeGrafter"/>
</dbReference>
<protein>
    <recommendedName>
        <fullName evidence="1">Stage 0 sporulation protein A homolog</fullName>
    </recommendedName>
</protein>
<evidence type="ECO:0000256" key="2">
    <source>
        <dbReference type="ARBA" id="ARBA00022553"/>
    </source>
</evidence>
<dbReference type="SMART" id="SM00448">
    <property type="entry name" value="REC"/>
    <property type="match status" value="1"/>
</dbReference>
<dbReference type="GO" id="GO:0006355">
    <property type="term" value="P:regulation of DNA-templated transcription"/>
    <property type="evidence" value="ECO:0007669"/>
    <property type="project" value="InterPro"/>
</dbReference>
<evidence type="ECO:0000256" key="4">
    <source>
        <dbReference type="ARBA" id="ARBA00023015"/>
    </source>
</evidence>
<dbReference type="PANTHER" id="PTHR48111">
    <property type="entry name" value="REGULATOR OF RPOS"/>
    <property type="match status" value="1"/>
</dbReference>
<keyword evidence="3" id="KW-0902">Two-component regulatory system</keyword>
<dbReference type="EMBL" id="ACOM01000002">
    <property type="protein sequence ID" value="EEP55779.1"/>
    <property type="molecule type" value="Genomic_DNA"/>
</dbReference>
<dbReference type="Pfam" id="PF00072">
    <property type="entry name" value="Response_reg"/>
    <property type="match status" value="1"/>
</dbReference>
<dbReference type="InterPro" id="IPR001867">
    <property type="entry name" value="OmpR/PhoB-type_DNA-bd"/>
</dbReference>
<feature type="domain" description="Response regulatory" evidence="10">
    <location>
        <begin position="2"/>
        <end position="116"/>
    </location>
</feature>
<dbReference type="RefSeq" id="WP_003408470.1">
    <property type="nucleotide sequence ID" value="NZ_ACOM01000002.1"/>
</dbReference>
<evidence type="ECO:0000256" key="5">
    <source>
        <dbReference type="ARBA" id="ARBA00023125"/>
    </source>
</evidence>